<accession>A0A4R1PYT4</accession>
<feature type="transmembrane region" description="Helical" evidence="7">
    <location>
        <begin position="214"/>
        <end position="232"/>
    </location>
</feature>
<dbReference type="PIRSF" id="PIRSF038958">
    <property type="entry name" value="PG_synth_SpoVB"/>
    <property type="match status" value="1"/>
</dbReference>
<dbReference type="EMBL" id="SLUI01000006">
    <property type="protein sequence ID" value="TCL37287.1"/>
    <property type="molecule type" value="Genomic_DNA"/>
</dbReference>
<feature type="transmembrane region" description="Helical" evidence="7">
    <location>
        <begin position="35"/>
        <end position="54"/>
    </location>
</feature>
<keyword evidence="3 7" id="KW-0812">Transmembrane</keyword>
<feature type="transmembrane region" description="Helical" evidence="7">
    <location>
        <begin position="66"/>
        <end position="92"/>
    </location>
</feature>
<feature type="transmembrane region" description="Helical" evidence="7">
    <location>
        <begin position="113"/>
        <end position="135"/>
    </location>
</feature>
<feature type="compositionally biased region" description="Basic and acidic residues" evidence="6">
    <location>
        <begin position="9"/>
        <end position="20"/>
    </location>
</feature>
<sequence length="550" mass="58579">MSDSYEVNSKTRTENVKEENSQQESRGSQFFKGTLILTAAGIVVKGIGSLNWIFLSRVLGGEGIGIYQMAFPLYLLALSISSAGIPVAISIITAEKVAYRDYRGATRVFHLSFILLIVTGLVLSLLLYFGAGWLIEQRIIRDPRAYYSLIALSPAIFLVTLISSFRGYLQGWQLMTPTAVSQIVEQLFRVAAMLVFASLLLPKGLAFAAGGASLGAGAGAAAALVVLAYYYLRLKRYSHPKIQTEAVPVHQERGAALIRRIAKLALPVSLSSIMLPLVANLDLLVVPLRLEKAGYSVEQATELFGYLTGMAVPLVNLATLLTAALATSLVPTISRVHSLGASQDIFYRTAGAMRLANIATIPFGVMLWVLAKPVLSVIYHAPGAAEATRVLAGGVFLLGIHQVTTGVLQGLGRTSIPVINMGVSALVKVVLNWTLTAIPALGIQGAAWATLVDIGIAAALNLYFVHRYTGFFLNAGDLLKNIGAAIVMGGVMYFLYDPLVAIAQSELLVIGLTALGGGLAYGGIMIVTGGLTKRDVERIPYIGAILKKCL</sequence>
<dbReference type="CDD" id="cd13124">
    <property type="entry name" value="MATE_SpoVB_like"/>
    <property type="match status" value="1"/>
</dbReference>
<feature type="transmembrane region" description="Helical" evidence="7">
    <location>
        <begin position="478"/>
        <end position="496"/>
    </location>
</feature>
<proteinExistence type="predicted"/>
<feature type="transmembrane region" description="Helical" evidence="7">
    <location>
        <begin position="351"/>
        <end position="371"/>
    </location>
</feature>
<evidence type="ECO:0000256" key="2">
    <source>
        <dbReference type="ARBA" id="ARBA00022475"/>
    </source>
</evidence>
<organism evidence="8 9">
    <name type="scientific">Anaerospora hongkongensis</name>
    <dbReference type="NCBI Taxonomy" id="244830"/>
    <lineage>
        <taxon>Bacteria</taxon>
        <taxon>Bacillati</taxon>
        <taxon>Bacillota</taxon>
        <taxon>Negativicutes</taxon>
        <taxon>Selenomonadales</taxon>
        <taxon>Sporomusaceae</taxon>
        <taxon>Anaerospora</taxon>
    </lineage>
</organism>
<evidence type="ECO:0000256" key="6">
    <source>
        <dbReference type="SAM" id="MobiDB-lite"/>
    </source>
</evidence>
<dbReference type="GO" id="GO:0005886">
    <property type="term" value="C:plasma membrane"/>
    <property type="evidence" value="ECO:0007669"/>
    <property type="project" value="UniProtKB-SubCell"/>
</dbReference>
<dbReference type="Proteomes" id="UP000295063">
    <property type="component" value="Unassembled WGS sequence"/>
</dbReference>
<dbReference type="InterPro" id="IPR024923">
    <property type="entry name" value="PG_synth_SpoVB"/>
</dbReference>
<protein>
    <submittedName>
        <fullName evidence="8">Stage V sporulation protein B</fullName>
    </submittedName>
</protein>
<name>A0A4R1PYT4_9FIRM</name>
<dbReference type="PANTHER" id="PTHR30250">
    <property type="entry name" value="PST FAMILY PREDICTED COLANIC ACID TRANSPORTER"/>
    <property type="match status" value="1"/>
</dbReference>
<keyword evidence="9" id="KW-1185">Reference proteome</keyword>
<comment type="subcellular location">
    <subcellularLocation>
        <location evidence="1">Cell membrane</location>
        <topology evidence="1">Multi-pass membrane protein</topology>
    </subcellularLocation>
</comment>
<dbReference type="OrthoDB" id="9775950at2"/>
<dbReference type="InterPro" id="IPR050833">
    <property type="entry name" value="Poly_Biosynth_Transport"/>
</dbReference>
<feature type="transmembrane region" description="Helical" evidence="7">
    <location>
        <begin position="391"/>
        <end position="411"/>
    </location>
</feature>
<evidence type="ECO:0000313" key="8">
    <source>
        <dbReference type="EMBL" id="TCL37287.1"/>
    </source>
</evidence>
<keyword evidence="2" id="KW-1003">Cell membrane</keyword>
<evidence type="ECO:0000256" key="5">
    <source>
        <dbReference type="ARBA" id="ARBA00023136"/>
    </source>
</evidence>
<feature type="transmembrane region" description="Helical" evidence="7">
    <location>
        <begin position="418"/>
        <end position="440"/>
    </location>
</feature>
<dbReference type="AlphaFoldDB" id="A0A4R1PYT4"/>
<dbReference type="PANTHER" id="PTHR30250:SF21">
    <property type="entry name" value="LIPID II FLIPPASE MURJ"/>
    <property type="match status" value="1"/>
</dbReference>
<dbReference type="Pfam" id="PF01943">
    <property type="entry name" value="Polysacc_synt"/>
    <property type="match status" value="1"/>
</dbReference>
<evidence type="ECO:0000313" key="9">
    <source>
        <dbReference type="Proteomes" id="UP000295063"/>
    </source>
</evidence>
<feature type="transmembrane region" description="Helical" evidence="7">
    <location>
        <begin position="190"/>
        <end position="208"/>
    </location>
</feature>
<evidence type="ECO:0000256" key="4">
    <source>
        <dbReference type="ARBA" id="ARBA00022989"/>
    </source>
</evidence>
<gene>
    <name evidence="8" type="ORF">EV210_106156</name>
</gene>
<reference evidence="8 9" key="1">
    <citation type="submission" date="2019-03" db="EMBL/GenBank/DDBJ databases">
        <title>Genomic Encyclopedia of Type Strains, Phase IV (KMG-IV): sequencing the most valuable type-strain genomes for metagenomic binning, comparative biology and taxonomic classification.</title>
        <authorList>
            <person name="Goeker M."/>
        </authorList>
    </citation>
    <scope>NUCLEOTIDE SEQUENCE [LARGE SCALE GENOMIC DNA]</scope>
    <source>
        <strain evidence="8 9">DSM 15969</strain>
    </source>
</reference>
<feature type="transmembrane region" description="Helical" evidence="7">
    <location>
        <begin position="306"/>
        <end position="330"/>
    </location>
</feature>
<evidence type="ECO:0000256" key="1">
    <source>
        <dbReference type="ARBA" id="ARBA00004651"/>
    </source>
</evidence>
<feature type="transmembrane region" description="Helical" evidence="7">
    <location>
        <begin position="446"/>
        <end position="466"/>
    </location>
</feature>
<evidence type="ECO:0000256" key="3">
    <source>
        <dbReference type="ARBA" id="ARBA00022692"/>
    </source>
</evidence>
<keyword evidence="4 7" id="KW-1133">Transmembrane helix</keyword>
<feature type="region of interest" description="Disordered" evidence="6">
    <location>
        <begin position="1"/>
        <end position="25"/>
    </location>
</feature>
<feature type="transmembrane region" description="Helical" evidence="7">
    <location>
        <begin position="264"/>
        <end position="286"/>
    </location>
</feature>
<feature type="transmembrane region" description="Helical" evidence="7">
    <location>
        <begin position="147"/>
        <end position="169"/>
    </location>
</feature>
<keyword evidence="5 7" id="KW-0472">Membrane</keyword>
<feature type="transmembrane region" description="Helical" evidence="7">
    <location>
        <begin position="508"/>
        <end position="531"/>
    </location>
</feature>
<dbReference type="InterPro" id="IPR002797">
    <property type="entry name" value="Polysacc_synth"/>
</dbReference>
<comment type="caution">
    <text evidence="8">The sequence shown here is derived from an EMBL/GenBank/DDBJ whole genome shotgun (WGS) entry which is preliminary data.</text>
</comment>
<evidence type="ECO:0000256" key="7">
    <source>
        <dbReference type="SAM" id="Phobius"/>
    </source>
</evidence>